<accession>A0ABY5WA04</accession>
<gene>
    <name evidence="6" type="ORF">Dfulv_19600</name>
</gene>
<protein>
    <submittedName>
        <fullName evidence="6">Histidine kinase</fullName>
    </submittedName>
</protein>
<dbReference type="InterPro" id="IPR050482">
    <property type="entry name" value="Sensor_HK_TwoCompSys"/>
</dbReference>
<dbReference type="RefSeq" id="WP_259865460.1">
    <property type="nucleotide sequence ID" value="NZ_BAAAST010000181.1"/>
</dbReference>
<organism evidence="6 7">
    <name type="scientific">Dactylosporangium fulvum</name>
    <dbReference type="NCBI Taxonomy" id="53359"/>
    <lineage>
        <taxon>Bacteria</taxon>
        <taxon>Bacillati</taxon>
        <taxon>Actinomycetota</taxon>
        <taxon>Actinomycetes</taxon>
        <taxon>Micromonosporales</taxon>
        <taxon>Micromonosporaceae</taxon>
        <taxon>Dactylosporangium</taxon>
    </lineage>
</organism>
<dbReference type="SUPFAM" id="SSF55874">
    <property type="entry name" value="ATPase domain of HSP90 chaperone/DNA topoisomerase II/histidine kinase"/>
    <property type="match status" value="1"/>
</dbReference>
<evidence type="ECO:0000256" key="2">
    <source>
        <dbReference type="ARBA" id="ARBA00022777"/>
    </source>
</evidence>
<evidence type="ECO:0000313" key="6">
    <source>
        <dbReference type="EMBL" id="UWP86319.1"/>
    </source>
</evidence>
<keyword evidence="4" id="KW-0812">Transmembrane</keyword>
<sequence length="400" mass="41610">MRAWWFRRSQAERFELYIRVSFYSYVLVSPFFAGGLVHADVGIGESWVVAALTVVHTGVCLLLLRAGIDHYIGLRPKPIGLVAAGAALTAGGVGLALAVYPGPTPGRLAGPATAVLIVLAGSYVAALCTAVRLRSSLAAAVACTGALVLGGDPRAAVVLGTLLTGIVLANRVSLWMLGVVRELDRARHVQAGLAVAEERLRFARDLHDVVGRTLSVVSLKAELAAQLAKRGRDEAVDEMLEVRRIAQESLAELRSLVGGYRAADLTTELAGARALLASAGIECRVIGDGAGLPEAVQGILGWVVREGTTNMLRHSDARSCTVTLRTGPAAVTLTMENDGVMPRQDRVRFGGGLVGLTERVTGLGGTVTAGFLSQGGFRLAVELPPSIVDASAAAGTVAIA</sequence>
<reference evidence="6" key="1">
    <citation type="submission" date="2021-04" db="EMBL/GenBank/DDBJ databases">
        <authorList>
            <person name="Hartkoorn R.C."/>
            <person name="Beaudoing E."/>
            <person name="Hot D."/>
        </authorList>
    </citation>
    <scope>NUCLEOTIDE SEQUENCE</scope>
    <source>
        <strain evidence="6">NRRL B-16292</strain>
    </source>
</reference>
<evidence type="ECO:0000256" key="1">
    <source>
        <dbReference type="ARBA" id="ARBA00022679"/>
    </source>
</evidence>
<dbReference type="Proteomes" id="UP001059617">
    <property type="component" value="Chromosome"/>
</dbReference>
<evidence type="ECO:0000256" key="4">
    <source>
        <dbReference type="SAM" id="Phobius"/>
    </source>
</evidence>
<proteinExistence type="predicted"/>
<keyword evidence="1" id="KW-0808">Transferase</keyword>
<evidence type="ECO:0000313" key="7">
    <source>
        <dbReference type="Proteomes" id="UP001059617"/>
    </source>
</evidence>
<keyword evidence="4" id="KW-1133">Transmembrane helix</keyword>
<dbReference type="CDD" id="cd16917">
    <property type="entry name" value="HATPase_UhpB-NarQ-NarX-like"/>
    <property type="match status" value="1"/>
</dbReference>
<keyword evidence="7" id="KW-1185">Reference proteome</keyword>
<dbReference type="PANTHER" id="PTHR24421:SF63">
    <property type="entry name" value="SENSOR HISTIDINE KINASE DESK"/>
    <property type="match status" value="1"/>
</dbReference>
<feature type="transmembrane region" description="Helical" evidence="4">
    <location>
        <begin position="79"/>
        <end position="102"/>
    </location>
</feature>
<reference evidence="6" key="2">
    <citation type="submission" date="2022-09" db="EMBL/GenBank/DDBJ databases">
        <title>Biosynthetic gene clusters of Dactylosporangioum fulvum.</title>
        <authorList>
            <person name="Caradec T."/>
        </authorList>
    </citation>
    <scope>NUCLEOTIDE SEQUENCE</scope>
    <source>
        <strain evidence="6">NRRL B-16292</strain>
    </source>
</reference>
<feature type="transmembrane region" description="Helical" evidence="4">
    <location>
        <begin position="47"/>
        <end position="67"/>
    </location>
</feature>
<evidence type="ECO:0000259" key="5">
    <source>
        <dbReference type="Pfam" id="PF07730"/>
    </source>
</evidence>
<feature type="domain" description="Signal transduction histidine kinase subgroup 3 dimerisation and phosphoacceptor" evidence="5">
    <location>
        <begin position="198"/>
        <end position="264"/>
    </location>
</feature>
<dbReference type="Pfam" id="PF07730">
    <property type="entry name" value="HisKA_3"/>
    <property type="match status" value="1"/>
</dbReference>
<dbReference type="InterPro" id="IPR011712">
    <property type="entry name" value="Sig_transdc_His_kin_sub3_dim/P"/>
</dbReference>
<evidence type="ECO:0000256" key="3">
    <source>
        <dbReference type="ARBA" id="ARBA00023012"/>
    </source>
</evidence>
<keyword evidence="2 6" id="KW-0418">Kinase</keyword>
<dbReference type="InterPro" id="IPR036890">
    <property type="entry name" value="HATPase_C_sf"/>
</dbReference>
<dbReference type="Gene3D" id="3.30.565.10">
    <property type="entry name" value="Histidine kinase-like ATPase, C-terminal domain"/>
    <property type="match status" value="1"/>
</dbReference>
<dbReference type="GO" id="GO:0016301">
    <property type="term" value="F:kinase activity"/>
    <property type="evidence" value="ECO:0007669"/>
    <property type="project" value="UniProtKB-KW"/>
</dbReference>
<feature type="transmembrane region" description="Helical" evidence="4">
    <location>
        <begin position="20"/>
        <end position="41"/>
    </location>
</feature>
<dbReference type="PANTHER" id="PTHR24421">
    <property type="entry name" value="NITRATE/NITRITE SENSOR PROTEIN NARX-RELATED"/>
    <property type="match status" value="1"/>
</dbReference>
<feature type="transmembrane region" description="Helical" evidence="4">
    <location>
        <begin position="156"/>
        <end position="177"/>
    </location>
</feature>
<keyword evidence="4" id="KW-0472">Membrane</keyword>
<dbReference type="Gene3D" id="1.20.5.1930">
    <property type="match status" value="1"/>
</dbReference>
<dbReference type="EMBL" id="CP073720">
    <property type="protein sequence ID" value="UWP86319.1"/>
    <property type="molecule type" value="Genomic_DNA"/>
</dbReference>
<keyword evidence="3" id="KW-0902">Two-component regulatory system</keyword>
<feature type="transmembrane region" description="Helical" evidence="4">
    <location>
        <begin position="108"/>
        <end position="126"/>
    </location>
</feature>
<name>A0ABY5WA04_9ACTN</name>